<keyword evidence="2" id="KW-1185">Reference proteome</keyword>
<dbReference type="Proteomes" id="UP000598350">
    <property type="component" value="Unassembled WGS sequence"/>
</dbReference>
<dbReference type="RefSeq" id="WP_188313241.1">
    <property type="nucleotide sequence ID" value="NZ_JABTCG010000002.1"/>
</dbReference>
<protein>
    <submittedName>
        <fullName evidence="1">Uncharacterized protein</fullName>
    </submittedName>
</protein>
<comment type="caution">
    <text evidence="1">The sequence shown here is derived from an EMBL/GenBank/DDBJ whole genome shotgun (WGS) entry which is preliminary data.</text>
</comment>
<evidence type="ECO:0000313" key="2">
    <source>
        <dbReference type="Proteomes" id="UP000598350"/>
    </source>
</evidence>
<evidence type="ECO:0000313" key="1">
    <source>
        <dbReference type="EMBL" id="MBD0850097.1"/>
    </source>
</evidence>
<organism evidence="1 2">
    <name type="scientific">Maribacter arenosus</name>
    <dbReference type="NCBI Taxonomy" id="1854708"/>
    <lineage>
        <taxon>Bacteria</taxon>
        <taxon>Pseudomonadati</taxon>
        <taxon>Bacteroidota</taxon>
        <taxon>Flavobacteriia</taxon>
        <taxon>Flavobacteriales</taxon>
        <taxon>Flavobacteriaceae</taxon>
        <taxon>Maribacter</taxon>
    </lineage>
</organism>
<reference evidence="1 2" key="1">
    <citation type="submission" date="2020-05" db="EMBL/GenBank/DDBJ databases">
        <title>The draft genome sequence of Maribacter arenosus CAU 1321.</title>
        <authorList>
            <person name="Mu L."/>
        </authorList>
    </citation>
    <scope>NUCLEOTIDE SEQUENCE [LARGE SCALE GENOMIC DNA]</scope>
    <source>
        <strain evidence="1 2">CAU 1321</strain>
    </source>
</reference>
<accession>A0ABR7VD58</accession>
<gene>
    <name evidence="1" type="ORF">HPE63_05400</name>
</gene>
<sequence>MKTKQILLISILGILTISASQFIDDILSRLGIEEQYAQSNIRSNFIGRFDNGPLESPVGENTFKVPYAKLLPSIIAGDKTGAAKELCHYIKNYINSEEFIIAYNEMRYDALPLWDSQDPNRSSLGILKSNLKVFELNIKNYPNDVAYVAEQKKLKEQTQASIDNIMEASKKPFPNKELWEQTYPENPEVLVKKRLQEYLALVNTVDFSAKLTAPDNYKIQKFENPNYERKSPQWKACYRAGKDVNDVFTSFANEWLKGEIIASVKTKMPDRSIASKEETKSNAIATTTPVNENNTTQVEDAPAETGTMESVNVTAKAKKSLLDKMKEKAKKIVN</sequence>
<name>A0ABR7VD58_9FLAO</name>
<proteinExistence type="predicted"/>
<dbReference type="EMBL" id="JABTCG010000002">
    <property type="protein sequence ID" value="MBD0850097.1"/>
    <property type="molecule type" value="Genomic_DNA"/>
</dbReference>